<protein>
    <submittedName>
        <fullName evidence="2">Mitochondrial resolvase Ydc2</fullName>
    </submittedName>
</protein>
<dbReference type="GO" id="GO:0000403">
    <property type="term" value="F:Y-form DNA binding"/>
    <property type="evidence" value="ECO:0007669"/>
    <property type="project" value="TreeGrafter"/>
</dbReference>
<dbReference type="Pfam" id="PF09159">
    <property type="entry name" value="Ydc2-catalyt"/>
    <property type="match status" value="1"/>
</dbReference>
<dbReference type="EMBL" id="JAGMVJ010000001">
    <property type="protein sequence ID" value="KAH7094717.1"/>
    <property type="molecule type" value="Genomic_DNA"/>
</dbReference>
<dbReference type="GO" id="GO:0070336">
    <property type="term" value="F:flap-structured DNA binding"/>
    <property type="evidence" value="ECO:0007669"/>
    <property type="project" value="TreeGrafter"/>
</dbReference>
<sequence length="400" mass="44706">MAPRSVTAKALQALLARIGSASSGTKDVLQARFRRDVVAQHLFALPSSTKGDPHKQHGKKLRIVSIDMGIKNLAFCDVEMEYSGDDSMNPTLDIIRWDKLNLLDTNYDLDHSQSELRNSLYVKDRVKDAEDEQDPYSLPVLSRTAYTFLRKSVLEVSPDIILIERQRWRSGGSSAIQQWTVRVNTLEAMLWAILNTLNLEQSATSRGVKGAVTQSQYGVHGVDPKRVGQYWLGQQSKARAERPAFHEDALNVDVNQIKKEARSKAEKKAKIAILRSWFSTKPASTQPSTPASAPILSFTVGLGATAALNALSLPSAKTRRKKKADIDDQVVEKGLPVVAEKDLKKLDDITDSCLQVAAWVAWESTRRQLYEVWERKRGKDGKMPELDDEVLREMLNVIGE</sequence>
<dbReference type="InterPro" id="IPR012337">
    <property type="entry name" value="RNaseH-like_sf"/>
</dbReference>
<name>A0A8K0W3X5_9PLEO</name>
<dbReference type="OrthoDB" id="5552842at2759"/>
<proteinExistence type="predicted"/>
<dbReference type="InterPro" id="IPR036397">
    <property type="entry name" value="RNaseH_sf"/>
</dbReference>
<dbReference type="InterPro" id="IPR015242">
    <property type="entry name" value="Ydc2_cat"/>
</dbReference>
<organism evidence="2 3">
    <name type="scientific">Paraphoma chrysanthemicola</name>
    <dbReference type="NCBI Taxonomy" id="798071"/>
    <lineage>
        <taxon>Eukaryota</taxon>
        <taxon>Fungi</taxon>
        <taxon>Dikarya</taxon>
        <taxon>Ascomycota</taxon>
        <taxon>Pezizomycotina</taxon>
        <taxon>Dothideomycetes</taxon>
        <taxon>Pleosporomycetidae</taxon>
        <taxon>Pleosporales</taxon>
        <taxon>Pleosporineae</taxon>
        <taxon>Phaeosphaeriaceae</taxon>
        <taxon>Paraphoma</taxon>
    </lineage>
</organism>
<gene>
    <name evidence="2" type="ORF">FB567DRAFT_10796</name>
</gene>
<dbReference type="AlphaFoldDB" id="A0A8K0W3X5"/>
<dbReference type="InterPro" id="IPR039197">
    <property type="entry name" value="Mrs1/Cce1"/>
</dbReference>
<feature type="domain" description="Mitochondrial resolvase Ydc2 catalytic" evidence="1">
    <location>
        <begin position="63"/>
        <end position="369"/>
    </location>
</feature>
<dbReference type="SUPFAM" id="SSF53098">
    <property type="entry name" value="Ribonuclease H-like"/>
    <property type="match status" value="1"/>
</dbReference>
<reference evidence="2" key="1">
    <citation type="journal article" date="2021" name="Nat. Commun.">
        <title>Genetic determinants of endophytism in the Arabidopsis root mycobiome.</title>
        <authorList>
            <person name="Mesny F."/>
            <person name="Miyauchi S."/>
            <person name="Thiergart T."/>
            <person name="Pickel B."/>
            <person name="Atanasova L."/>
            <person name="Karlsson M."/>
            <person name="Huettel B."/>
            <person name="Barry K.W."/>
            <person name="Haridas S."/>
            <person name="Chen C."/>
            <person name="Bauer D."/>
            <person name="Andreopoulos W."/>
            <person name="Pangilinan J."/>
            <person name="LaButti K."/>
            <person name="Riley R."/>
            <person name="Lipzen A."/>
            <person name="Clum A."/>
            <person name="Drula E."/>
            <person name="Henrissat B."/>
            <person name="Kohler A."/>
            <person name="Grigoriev I.V."/>
            <person name="Martin F.M."/>
            <person name="Hacquard S."/>
        </authorList>
    </citation>
    <scope>NUCLEOTIDE SEQUENCE</scope>
    <source>
        <strain evidence="2">MPI-SDFR-AT-0120</strain>
    </source>
</reference>
<dbReference type="GO" id="GO:0005739">
    <property type="term" value="C:mitochondrion"/>
    <property type="evidence" value="ECO:0007669"/>
    <property type="project" value="TreeGrafter"/>
</dbReference>
<dbReference type="GO" id="GO:0000402">
    <property type="term" value="F:crossed form four-way junction DNA binding"/>
    <property type="evidence" value="ECO:0007669"/>
    <property type="project" value="TreeGrafter"/>
</dbReference>
<dbReference type="PANTHER" id="PTHR28072:SF1">
    <property type="entry name" value="CRUCIFORM CUTTING ENDONUCLEASE 1, MITOCHONDRIAL-RELATED"/>
    <property type="match status" value="1"/>
</dbReference>
<dbReference type="Gene3D" id="3.30.420.10">
    <property type="entry name" value="Ribonuclease H-like superfamily/Ribonuclease H"/>
    <property type="match status" value="1"/>
</dbReference>
<dbReference type="GO" id="GO:0004520">
    <property type="term" value="F:DNA endonuclease activity"/>
    <property type="evidence" value="ECO:0007669"/>
    <property type="project" value="TreeGrafter"/>
</dbReference>
<keyword evidence="3" id="KW-1185">Reference proteome</keyword>
<dbReference type="Proteomes" id="UP000813461">
    <property type="component" value="Unassembled WGS sequence"/>
</dbReference>
<dbReference type="PANTHER" id="PTHR28072">
    <property type="entry name" value="CRUCIFORM CUTTING ENDONUCLEASE 1, MITOCHONDRIAL-RELATED"/>
    <property type="match status" value="1"/>
</dbReference>
<evidence type="ECO:0000313" key="2">
    <source>
        <dbReference type="EMBL" id="KAH7094717.1"/>
    </source>
</evidence>
<dbReference type="CDD" id="cd16963">
    <property type="entry name" value="CCE1"/>
    <property type="match status" value="1"/>
</dbReference>
<comment type="caution">
    <text evidence="2">The sequence shown here is derived from an EMBL/GenBank/DDBJ whole genome shotgun (WGS) entry which is preliminary data.</text>
</comment>
<evidence type="ECO:0000259" key="1">
    <source>
        <dbReference type="Pfam" id="PF09159"/>
    </source>
</evidence>
<evidence type="ECO:0000313" key="3">
    <source>
        <dbReference type="Proteomes" id="UP000813461"/>
    </source>
</evidence>
<accession>A0A8K0W3X5</accession>